<dbReference type="RefSeq" id="WP_124876185.1">
    <property type="nucleotide sequence ID" value="NZ_RQJO01000009.1"/>
</dbReference>
<keyword evidence="3" id="KW-1185">Reference proteome</keyword>
<dbReference type="EMBL" id="RQJO01000009">
    <property type="protein sequence ID" value="RRB02021.1"/>
    <property type="molecule type" value="Genomic_DNA"/>
</dbReference>
<feature type="transmembrane region" description="Helical" evidence="1">
    <location>
        <begin position="144"/>
        <end position="162"/>
    </location>
</feature>
<comment type="caution">
    <text evidence="2">The sequence shown here is derived from an EMBL/GenBank/DDBJ whole genome shotgun (WGS) entry which is preliminary data.</text>
</comment>
<dbReference type="OrthoDB" id="951650at2"/>
<keyword evidence="1" id="KW-1133">Transmembrane helix</keyword>
<reference evidence="2 3" key="1">
    <citation type="submission" date="2018-11" db="EMBL/GenBank/DDBJ databases">
        <authorList>
            <person name="Zhou Z."/>
            <person name="Wang G."/>
        </authorList>
    </citation>
    <scope>NUCLEOTIDE SEQUENCE [LARGE SCALE GENOMIC DNA]</scope>
    <source>
        <strain evidence="2 3">KCTC52004</strain>
    </source>
</reference>
<organism evidence="2 3">
    <name type="scientific">Larkinella rosea</name>
    <dbReference type="NCBI Taxonomy" id="2025312"/>
    <lineage>
        <taxon>Bacteria</taxon>
        <taxon>Pseudomonadati</taxon>
        <taxon>Bacteroidota</taxon>
        <taxon>Cytophagia</taxon>
        <taxon>Cytophagales</taxon>
        <taxon>Spirosomataceae</taxon>
        <taxon>Larkinella</taxon>
    </lineage>
</organism>
<gene>
    <name evidence="2" type="ORF">EHT25_16125</name>
</gene>
<name>A0A3P1BLV8_9BACT</name>
<feature type="transmembrane region" description="Helical" evidence="1">
    <location>
        <begin position="114"/>
        <end position="132"/>
    </location>
</feature>
<evidence type="ECO:0000256" key="1">
    <source>
        <dbReference type="SAM" id="Phobius"/>
    </source>
</evidence>
<keyword evidence="1" id="KW-0812">Transmembrane</keyword>
<proteinExistence type="predicted"/>
<dbReference type="Proteomes" id="UP000271925">
    <property type="component" value="Unassembled WGS sequence"/>
</dbReference>
<keyword evidence="1" id="KW-0472">Membrane</keyword>
<dbReference type="AlphaFoldDB" id="A0A3P1BLV8"/>
<protein>
    <submittedName>
        <fullName evidence="2">Uncharacterized protein</fullName>
    </submittedName>
</protein>
<sequence>MEKLNPQQVAILYRHLDQNGTDDALIEELLDHLACEVEHFMWIGLSFEMALEKVRLEANAKAVSHLRDVYKIELTMTDEQLRQASLDDIVFEFRNKAYGAYDLRQEYRKSLRTALVLSLGLSMMLVALLSVFSNRNWSYMSVWGAMWMLGLVAVAYAAGTWFHQRIQHKYRMAE</sequence>
<accession>A0A3P1BLV8</accession>
<evidence type="ECO:0000313" key="2">
    <source>
        <dbReference type="EMBL" id="RRB02021.1"/>
    </source>
</evidence>
<evidence type="ECO:0000313" key="3">
    <source>
        <dbReference type="Proteomes" id="UP000271925"/>
    </source>
</evidence>